<keyword evidence="3" id="KW-1185">Reference proteome</keyword>
<protein>
    <submittedName>
        <fullName evidence="2">Ribonuclease H-like domain-containing protein</fullName>
    </submittedName>
</protein>
<feature type="domain" description="3'-5' exonuclease" evidence="1">
    <location>
        <begin position="16"/>
        <end position="162"/>
    </location>
</feature>
<dbReference type="Gene3D" id="3.30.420.10">
    <property type="entry name" value="Ribonuclease H-like superfamily/Ribonuclease H"/>
    <property type="match status" value="1"/>
</dbReference>
<dbReference type="OrthoDB" id="26838at2759"/>
<dbReference type="PANTHER" id="PTHR43040:SF1">
    <property type="entry name" value="RIBONUCLEASE D"/>
    <property type="match status" value="1"/>
</dbReference>
<accession>A0A9P9BFL4</accession>
<dbReference type="InterPro" id="IPR036397">
    <property type="entry name" value="RNaseH_sf"/>
</dbReference>
<dbReference type="EMBL" id="JAGTJQ010000015">
    <property type="protein sequence ID" value="KAH7012270.1"/>
    <property type="molecule type" value="Genomic_DNA"/>
</dbReference>
<dbReference type="PANTHER" id="PTHR43040">
    <property type="entry name" value="RIBONUCLEASE D"/>
    <property type="match status" value="1"/>
</dbReference>
<dbReference type="SUPFAM" id="SSF53098">
    <property type="entry name" value="Ribonuclease H-like"/>
    <property type="match status" value="1"/>
</dbReference>
<dbReference type="InterPro" id="IPR002562">
    <property type="entry name" value="3'-5'_exonuclease_dom"/>
</dbReference>
<dbReference type="RefSeq" id="XP_046004646.1">
    <property type="nucleotide sequence ID" value="XM_046161670.1"/>
</dbReference>
<evidence type="ECO:0000313" key="2">
    <source>
        <dbReference type="EMBL" id="KAH7012270.1"/>
    </source>
</evidence>
<gene>
    <name evidence="2" type="ORF">B0I36DRAFT_400367</name>
</gene>
<proteinExistence type="predicted"/>
<dbReference type="InterPro" id="IPR012337">
    <property type="entry name" value="RNaseH-like_sf"/>
</dbReference>
<evidence type="ECO:0000259" key="1">
    <source>
        <dbReference type="Pfam" id="PF01612"/>
    </source>
</evidence>
<organism evidence="2 3">
    <name type="scientific">Microdochium trichocladiopsis</name>
    <dbReference type="NCBI Taxonomy" id="1682393"/>
    <lineage>
        <taxon>Eukaryota</taxon>
        <taxon>Fungi</taxon>
        <taxon>Dikarya</taxon>
        <taxon>Ascomycota</taxon>
        <taxon>Pezizomycotina</taxon>
        <taxon>Sordariomycetes</taxon>
        <taxon>Xylariomycetidae</taxon>
        <taxon>Xylariales</taxon>
        <taxon>Microdochiaceae</taxon>
        <taxon>Microdochium</taxon>
    </lineage>
</organism>
<dbReference type="Proteomes" id="UP000756346">
    <property type="component" value="Unassembled WGS sequence"/>
</dbReference>
<dbReference type="GO" id="GO:0006139">
    <property type="term" value="P:nucleobase-containing compound metabolic process"/>
    <property type="evidence" value="ECO:0007669"/>
    <property type="project" value="InterPro"/>
</dbReference>
<dbReference type="GO" id="GO:0003676">
    <property type="term" value="F:nucleic acid binding"/>
    <property type="evidence" value="ECO:0007669"/>
    <property type="project" value="InterPro"/>
</dbReference>
<dbReference type="Pfam" id="PF01612">
    <property type="entry name" value="DNA_pol_A_exo1"/>
    <property type="match status" value="1"/>
</dbReference>
<dbReference type="GO" id="GO:0008408">
    <property type="term" value="F:3'-5' exonuclease activity"/>
    <property type="evidence" value="ECO:0007669"/>
    <property type="project" value="InterPro"/>
</dbReference>
<reference evidence="2" key="1">
    <citation type="journal article" date="2021" name="Nat. Commun.">
        <title>Genetic determinants of endophytism in the Arabidopsis root mycobiome.</title>
        <authorList>
            <person name="Mesny F."/>
            <person name="Miyauchi S."/>
            <person name="Thiergart T."/>
            <person name="Pickel B."/>
            <person name="Atanasova L."/>
            <person name="Karlsson M."/>
            <person name="Huettel B."/>
            <person name="Barry K.W."/>
            <person name="Haridas S."/>
            <person name="Chen C."/>
            <person name="Bauer D."/>
            <person name="Andreopoulos W."/>
            <person name="Pangilinan J."/>
            <person name="LaButti K."/>
            <person name="Riley R."/>
            <person name="Lipzen A."/>
            <person name="Clum A."/>
            <person name="Drula E."/>
            <person name="Henrissat B."/>
            <person name="Kohler A."/>
            <person name="Grigoriev I.V."/>
            <person name="Martin F.M."/>
            <person name="Hacquard S."/>
        </authorList>
    </citation>
    <scope>NUCLEOTIDE SEQUENCE</scope>
    <source>
        <strain evidence="2">MPI-CAGE-CH-0230</strain>
    </source>
</reference>
<sequence length="240" mass="26937">MSSSDASYSLVDSIESLISFLEAMKGVSRRASPCISVDLEGVRLSRYGTVSLITIFDQVPNQVYLVDVHTLKATAFTTSLPPDTETPPEASWTLKTVLESPAITKIFFDVRNDSDALFSHFGIRLEGVEDVQLMECADRPPRRRRFVSGLQKCIEKFAPLTSAQKMQSKAIKEFGVKAFDPKQGGLYEYLPSLRNLFWGRLDSSWRDKVAAATKARIVLSQNADYQPHSNDNAFSPWRFE</sequence>
<dbReference type="GeneID" id="70191216"/>
<comment type="caution">
    <text evidence="2">The sequence shown here is derived from an EMBL/GenBank/DDBJ whole genome shotgun (WGS) entry which is preliminary data.</text>
</comment>
<evidence type="ECO:0000313" key="3">
    <source>
        <dbReference type="Proteomes" id="UP000756346"/>
    </source>
</evidence>
<name>A0A9P9BFL4_9PEZI</name>
<dbReference type="AlphaFoldDB" id="A0A9P9BFL4"/>